<dbReference type="Pfam" id="PF00027">
    <property type="entry name" value="cNMP_binding"/>
    <property type="match status" value="1"/>
</dbReference>
<dbReference type="SMART" id="SM00100">
    <property type="entry name" value="cNMP"/>
    <property type="match status" value="1"/>
</dbReference>
<sequence length="226" mass="25508">MTQRCMKNLDIFSALSHTDREQIGDLALKKTYRKNELVFTEGVEADSIYLIKSGRVKLYKISEDGKEFTLDYLKSEDIFGEVTFFENAVHTMNAVAMEDTFICCCTKELFVKLLSNPQTALKIVQYLGKKMNAYTEHMSHTAFKDVKGRVLSVLCRLAESYGTPTGAGLTIALDLTHQDIGSLVNASRVMVTNVLGELRKEHLVHIDGHRITLPTNSIMMHQNRDI</sequence>
<feature type="domain" description="HTH crp-type" evidence="5">
    <location>
        <begin position="144"/>
        <end position="217"/>
    </location>
</feature>
<name>A0A0U1L3N9_9FIRM</name>
<dbReference type="InterPro" id="IPR036388">
    <property type="entry name" value="WH-like_DNA-bd_sf"/>
</dbReference>
<proteinExistence type="predicted"/>
<dbReference type="GO" id="GO:0003677">
    <property type="term" value="F:DNA binding"/>
    <property type="evidence" value="ECO:0007669"/>
    <property type="project" value="UniProtKB-KW"/>
</dbReference>
<dbReference type="InterPro" id="IPR050397">
    <property type="entry name" value="Env_Response_Regulators"/>
</dbReference>
<evidence type="ECO:0000313" key="6">
    <source>
        <dbReference type="EMBL" id="CQR74280.1"/>
    </source>
</evidence>
<keyword evidence="7" id="KW-1185">Reference proteome</keyword>
<feature type="domain" description="Cyclic nucleotide-binding" evidence="4">
    <location>
        <begin position="11"/>
        <end position="114"/>
    </location>
</feature>
<gene>
    <name evidence="6" type="ORF">SpAn4DRAFT_0742</name>
</gene>
<dbReference type="PANTHER" id="PTHR24567:SF74">
    <property type="entry name" value="HTH-TYPE TRANSCRIPTIONAL REGULATOR ARCR"/>
    <property type="match status" value="1"/>
</dbReference>
<dbReference type="Gene3D" id="1.10.10.10">
    <property type="entry name" value="Winged helix-like DNA-binding domain superfamily/Winged helix DNA-binding domain"/>
    <property type="match status" value="1"/>
</dbReference>
<dbReference type="InterPro" id="IPR014710">
    <property type="entry name" value="RmlC-like_jellyroll"/>
</dbReference>
<dbReference type="SUPFAM" id="SSF46785">
    <property type="entry name" value="Winged helix' DNA-binding domain"/>
    <property type="match status" value="1"/>
</dbReference>
<dbReference type="RefSeq" id="WP_021170284.1">
    <property type="nucleotide sequence ID" value="NZ_CTRP01000014.1"/>
</dbReference>
<dbReference type="Pfam" id="PF13545">
    <property type="entry name" value="HTH_Crp_2"/>
    <property type="match status" value="1"/>
</dbReference>
<dbReference type="InterPro" id="IPR000595">
    <property type="entry name" value="cNMP-bd_dom"/>
</dbReference>
<organism evidence="6 7">
    <name type="scientific">Sporomusa ovata</name>
    <dbReference type="NCBI Taxonomy" id="2378"/>
    <lineage>
        <taxon>Bacteria</taxon>
        <taxon>Bacillati</taxon>
        <taxon>Bacillota</taxon>
        <taxon>Negativicutes</taxon>
        <taxon>Selenomonadales</taxon>
        <taxon>Sporomusaceae</taxon>
        <taxon>Sporomusa</taxon>
    </lineage>
</organism>
<dbReference type="Gene3D" id="2.60.120.10">
    <property type="entry name" value="Jelly Rolls"/>
    <property type="match status" value="1"/>
</dbReference>
<dbReference type="SUPFAM" id="SSF51206">
    <property type="entry name" value="cAMP-binding domain-like"/>
    <property type="match status" value="1"/>
</dbReference>
<dbReference type="InterPro" id="IPR018490">
    <property type="entry name" value="cNMP-bd_dom_sf"/>
</dbReference>
<dbReference type="InterPro" id="IPR012318">
    <property type="entry name" value="HTH_CRP"/>
</dbReference>
<dbReference type="CDD" id="cd00038">
    <property type="entry name" value="CAP_ED"/>
    <property type="match status" value="1"/>
</dbReference>
<dbReference type="GO" id="GO:0005829">
    <property type="term" value="C:cytosol"/>
    <property type="evidence" value="ECO:0007669"/>
    <property type="project" value="TreeGrafter"/>
</dbReference>
<protein>
    <submittedName>
        <fullName evidence="6">Transcriptional regulator, Crp/Fnr family</fullName>
    </submittedName>
</protein>
<evidence type="ECO:0000259" key="4">
    <source>
        <dbReference type="PROSITE" id="PS50042"/>
    </source>
</evidence>
<dbReference type="AlphaFoldDB" id="A0A0U1L3N9"/>
<dbReference type="PANTHER" id="PTHR24567">
    <property type="entry name" value="CRP FAMILY TRANSCRIPTIONAL REGULATORY PROTEIN"/>
    <property type="match status" value="1"/>
</dbReference>
<evidence type="ECO:0000313" key="7">
    <source>
        <dbReference type="Proteomes" id="UP000049855"/>
    </source>
</evidence>
<evidence type="ECO:0000259" key="5">
    <source>
        <dbReference type="PROSITE" id="PS51063"/>
    </source>
</evidence>
<dbReference type="Proteomes" id="UP000049855">
    <property type="component" value="Unassembled WGS sequence"/>
</dbReference>
<evidence type="ECO:0000256" key="3">
    <source>
        <dbReference type="ARBA" id="ARBA00023163"/>
    </source>
</evidence>
<keyword evidence="3" id="KW-0804">Transcription</keyword>
<dbReference type="GO" id="GO:0003700">
    <property type="term" value="F:DNA-binding transcription factor activity"/>
    <property type="evidence" value="ECO:0007669"/>
    <property type="project" value="TreeGrafter"/>
</dbReference>
<evidence type="ECO:0000256" key="2">
    <source>
        <dbReference type="ARBA" id="ARBA00023125"/>
    </source>
</evidence>
<accession>A0A0U1L3N9</accession>
<dbReference type="EMBL" id="CTRP01000014">
    <property type="protein sequence ID" value="CQR74280.1"/>
    <property type="molecule type" value="Genomic_DNA"/>
</dbReference>
<evidence type="ECO:0000256" key="1">
    <source>
        <dbReference type="ARBA" id="ARBA00023015"/>
    </source>
</evidence>
<dbReference type="SMART" id="SM00419">
    <property type="entry name" value="HTH_CRP"/>
    <property type="match status" value="1"/>
</dbReference>
<reference evidence="7" key="1">
    <citation type="submission" date="2015-03" db="EMBL/GenBank/DDBJ databases">
        <authorList>
            <person name="Nijsse Bart"/>
        </authorList>
    </citation>
    <scope>NUCLEOTIDE SEQUENCE [LARGE SCALE GENOMIC DNA]</scope>
</reference>
<dbReference type="PROSITE" id="PS51063">
    <property type="entry name" value="HTH_CRP_2"/>
    <property type="match status" value="1"/>
</dbReference>
<dbReference type="PROSITE" id="PS50042">
    <property type="entry name" value="CNMP_BINDING_3"/>
    <property type="match status" value="1"/>
</dbReference>
<dbReference type="InterPro" id="IPR036390">
    <property type="entry name" value="WH_DNA-bd_sf"/>
</dbReference>
<keyword evidence="1" id="KW-0805">Transcription regulation</keyword>
<keyword evidence="2" id="KW-0238">DNA-binding</keyword>